<dbReference type="OrthoDB" id="10268011at2759"/>
<evidence type="ECO:0000313" key="6">
    <source>
        <dbReference type="Proteomes" id="UP000007110"/>
    </source>
</evidence>
<name>A0A7M7P8I0_STRPU</name>
<dbReference type="Proteomes" id="UP000007110">
    <property type="component" value="Unassembled WGS sequence"/>
</dbReference>
<dbReference type="GO" id="GO:0003725">
    <property type="term" value="F:double-stranded RNA binding"/>
    <property type="evidence" value="ECO:0000318"/>
    <property type="project" value="GO_Central"/>
</dbReference>
<evidence type="ECO:0000256" key="1">
    <source>
        <dbReference type="PROSITE-ProRule" id="PRU00266"/>
    </source>
</evidence>
<feature type="compositionally biased region" description="Polar residues" evidence="2">
    <location>
        <begin position="255"/>
        <end position="264"/>
    </location>
</feature>
<evidence type="ECO:0000313" key="5">
    <source>
        <dbReference type="EnsemblMetazoa" id="XP_030847369"/>
    </source>
</evidence>
<dbReference type="GO" id="GO:0003726">
    <property type="term" value="F:double-stranded RNA adenosine deaminase activity"/>
    <property type="evidence" value="ECO:0000318"/>
    <property type="project" value="GO_Central"/>
</dbReference>
<keyword evidence="1" id="KW-0694">RNA-binding</keyword>
<feature type="compositionally biased region" description="Pro residues" evidence="2">
    <location>
        <begin position="291"/>
        <end position="300"/>
    </location>
</feature>
<dbReference type="InterPro" id="IPR014720">
    <property type="entry name" value="dsRBD_dom"/>
</dbReference>
<reference evidence="5" key="2">
    <citation type="submission" date="2021-01" db="UniProtKB">
        <authorList>
            <consortium name="EnsemblMetazoa"/>
        </authorList>
    </citation>
    <scope>IDENTIFICATION</scope>
</reference>
<feature type="domain" description="DRBM" evidence="3">
    <location>
        <begin position="71"/>
        <end position="141"/>
    </location>
</feature>
<dbReference type="GO" id="GO:0008251">
    <property type="term" value="F:tRNA-specific adenosine deaminase activity"/>
    <property type="evidence" value="ECO:0000318"/>
    <property type="project" value="GO_Central"/>
</dbReference>
<dbReference type="InterPro" id="IPR002466">
    <property type="entry name" value="A_deamin"/>
</dbReference>
<feature type="domain" description="A to I editase" evidence="4">
    <location>
        <begin position="412"/>
        <end position="744"/>
    </location>
</feature>
<dbReference type="RefSeq" id="XP_030847369.1">
    <property type="nucleotide sequence ID" value="XM_030991509.1"/>
</dbReference>
<dbReference type="GeneID" id="764750"/>
<dbReference type="SMART" id="SM00552">
    <property type="entry name" value="ADEAMc"/>
    <property type="match status" value="1"/>
</dbReference>
<feature type="compositionally biased region" description="Polar residues" evidence="2">
    <location>
        <begin position="226"/>
        <end position="240"/>
    </location>
</feature>
<dbReference type="GO" id="GO:0005737">
    <property type="term" value="C:cytoplasm"/>
    <property type="evidence" value="ECO:0000318"/>
    <property type="project" value="GO_Central"/>
</dbReference>
<protein>
    <submittedName>
        <fullName evidence="5">Uncharacterized protein</fullName>
    </submittedName>
</protein>
<dbReference type="SUPFAM" id="SSF54768">
    <property type="entry name" value="dsRNA-binding domain-like"/>
    <property type="match status" value="1"/>
</dbReference>
<dbReference type="KEGG" id="spu:764750"/>
<accession>A0A7M7P8I0</accession>
<sequence>MSNLRGVNYQYANQQASKSHSKINVFNEKDLLAKQPEATPDDGDVRPVIAKAETLDVPKELIRGFISGKKNPVMAFNEFCQLQRLTLAFEEVVPEGTRGMITCNFAMVAKVDGKRFPQGKGRTKKDAKSAASRIAMRAFLGMDDEDADRRDAKGARESNAVMFEDEPIAPAPRVTFGASATSNEPLVHGGSGGHYQMNYESARLPSKDMWKIPEKQETFMEYQLRKQAQPNQQMAASGSGDSVRPASRPAPQPQTPSSQRNGSAPETMRFPQSVPMAARAWSTQPGQGPQPRMPSQPGPRLPQTSGVPITQQQQMRPSAPTQQQIRPSAPTQQRVPQSQVQQQQQQQQSGGFGSTQFSADGTSTDADALASIARNIPRVGPPFPGSGTTAASPSYAAFIMKLGPSDKGKLVALGTGNGVASGATVTQDGRTVLDCHGVAIARRGLQRYLYQQLKPFFEGDYQKTIFTNQQGGPLVSLREGVTFHLYLNQAPPGDAANYLNEPSDDPPLSDVDMYLKQGGAHYPTFKVDAGHGTLSSVNSHIGLDGIKTEGAIHFMSSSDKLLRWNVLGLQGALLSHFIHPVYLESITLGSMYDHGHLTRALCCRVDNSITGTLPSGFSLHHPLIARVSQPLRIQNGLQPGISVNFSNDDSMYEVLDCGKGRAHQVSPFKSGTLAASRLCKAAFFFRFRSTATLAKRDDLMFASNFQEAKDLCACYQQAKRLFKMHVEGKGYGHWFTAPKDVNHFVK</sequence>
<dbReference type="GO" id="GO:0006382">
    <property type="term" value="P:adenosine to inosine editing"/>
    <property type="evidence" value="ECO:0000318"/>
    <property type="project" value="GO_Central"/>
</dbReference>
<dbReference type="GO" id="GO:0006396">
    <property type="term" value="P:RNA processing"/>
    <property type="evidence" value="ECO:0000318"/>
    <property type="project" value="GO_Central"/>
</dbReference>
<evidence type="ECO:0000259" key="3">
    <source>
        <dbReference type="PROSITE" id="PS50137"/>
    </source>
</evidence>
<dbReference type="OMA" id="MAFNEFC"/>
<dbReference type="PROSITE" id="PS50137">
    <property type="entry name" value="DS_RBD"/>
    <property type="match status" value="1"/>
</dbReference>
<evidence type="ECO:0000259" key="4">
    <source>
        <dbReference type="PROSITE" id="PS50141"/>
    </source>
</evidence>
<dbReference type="PANTHER" id="PTHR10910">
    <property type="entry name" value="EUKARYOTE SPECIFIC DSRNA BINDING PROTEIN"/>
    <property type="match status" value="1"/>
</dbReference>
<dbReference type="CDD" id="cd19905">
    <property type="entry name" value="DSRM_ADAD1"/>
    <property type="match status" value="1"/>
</dbReference>
<proteinExistence type="predicted"/>
<dbReference type="InParanoid" id="A0A7M7P8I0"/>
<feature type="compositionally biased region" description="Polar residues" evidence="2">
    <location>
        <begin position="302"/>
        <end position="326"/>
    </location>
</feature>
<dbReference type="SMART" id="SM00358">
    <property type="entry name" value="DSRM"/>
    <property type="match status" value="1"/>
</dbReference>
<dbReference type="Gene3D" id="3.30.160.20">
    <property type="match status" value="1"/>
</dbReference>
<dbReference type="InterPro" id="IPR044455">
    <property type="entry name" value="ADAD1_DSRM"/>
</dbReference>
<feature type="compositionally biased region" description="Low complexity" evidence="2">
    <location>
        <begin position="330"/>
        <end position="358"/>
    </location>
</feature>
<reference evidence="6" key="1">
    <citation type="submission" date="2015-02" db="EMBL/GenBank/DDBJ databases">
        <title>Genome sequencing for Strongylocentrotus purpuratus.</title>
        <authorList>
            <person name="Murali S."/>
            <person name="Liu Y."/>
            <person name="Vee V."/>
            <person name="English A."/>
            <person name="Wang M."/>
            <person name="Skinner E."/>
            <person name="Han Y."/>
            <person name="Muzny D.M."/>
            <person name="Worley K.C."/>
            <person name="Gibbs R.A."/>
        </authorList>
    </citation>
    <scope>NUCLEOTIDE SEQUENCE</scope>
</reference>
<keyword evidence="6" id="KW-1185">Reference proteome</keyword>
<organism evidence="5 6">
    <name type="scientific">Strongylocentrotus purpuratus</name>
    <name type="common">Purple sea urchin</name>
    <dbReference type="NCBI Taxonomy" id="7668"/>
    <lineage>
        <taxon>Eukaryota</taxon>
        <taxon>Metazoa</taxon>
        <taxon>Echinodermata</taxon>
        <taxon>Eleutherozoa</taxon>
        <taxon>Echinozoa</taxon>
        <taxon>Echinoidea</taxon>
        <taxon>Euechinoidea</taxon>
        <taxon>Echinacea</taxon>
        <taxon>Camarodonta</taxon>
        <taxon>Echinidea</taxon>
        <taxon>Strongylocentrotidae</taxon>
        <taxon>Strongylocentrotus</taxon>
    </lineage>
</organism>
<dbReference type="PROSITE" id="PS50141">
    <property type="entry name" value="A_DEAMIN_EDITASE"/>
    <property type="match status" value="1"/>
</dbReference>
<dbReference type="Pfam" id="PF00035">
    <property type="entry name" value="dsrm"/>
    <property type="match status" value="1"/>
</dbReference>
<feature type="region of interest" description="Disordered" evidence="2">
    <location>
        <begin position="226"/>
        <end position="362"/>
    </location>
</feature>
<dbReference type="PANTHER" id="PTHR10910:SF145">
    <property type="entry name" value="DOUBLE-STRANDED RNA-SPECIFIC ADENOSINE DEAMINASE-LIKE"/>
    <property type="match status" value="1"/>
</dbReference>
<dbReference type="EnsemblMetazoa" id="XM_030991509">
    <property type="protein sequence ID" value="XP_030847369"/>
    <property type="gene ID" value="LOC764750"/>
</dbReference>
<evidence type="ECO:0000256" key="2">
    <source>
        <dbReference type="SAM" id="MobiDB-lite"/>
    </source>
</evidence>
<dbReference type="GO" id="GO:0005730">
    <property type="term" value="C:nucleolus"/>
    <property type="evidence" value="ECO:0000318"/>
    <property type="project" value="GO_Central"/>
</dbReference>
<dbReference type="AlphaFoldDB" id="A0A7M7P8I0"/>
<dbReference type="Pfam" id="PF02137">
    <property type="entry name" value="A_deamin"/>
    <property type="match status" value="1"/>
</dbReference>